<dbReference type="PANTHER" id="PTHR45642">
    <property type="entry name" value="GDSL ESTERASE/LIPASE EXL3"/>
    <property type="match status" value="1"/>
</dbReference>
<reference evidence="3" key="1">
    <citation type="journal article" date="2023" name="bioRxiv">
        <title>Improved chromosome-level genome assembly for marigold (Tagetes erecta).</title>
        <authorList>
            <person name="Jiang F."/>
            <person name="Yuan L."/>
            <person name="Wang S."/>
            <person name="Wang H."/>
            <person name="Xu D."/>
            <person name="Wang A."/>
            <person name="Fan W."/>
        </authorList>
    </citation>
    <scope>NUCLEOTIDE SEQUENCE</scope>
    <source>
        <strain evidence="3">WSJ</strain>
        <tissue evidence="3">Leaf</tissue>
    </source>
</reference>
<evidence type="ECO:0000256" key="2">
    <source>
        <dbReference type="SAM" id="SignalP"/>
    </source>
</evidence>
<dbReference type="CDD" id="cd01837">
    <property type="entry name" value="SGNH_plant_lipase_like"/>
    <property type="match status" value="1"/>
</dbReference>
<dbReference type="Proteomes" id="UP001229421">
    <property type="component" value="Unassembled WGS sequence"/>
</dbReference>
<dbReference type="Gene3D" id="3.40.50.1110">
    <property type="entry name" value="SGNH hydrolase"/>
    <property type="match status" value="1"/>
</dbReference>
<sequence length="364" mass="40421">MDCSLALKCSVIMWFNLFTSISSQAPVAKPKLSALFVFGDSTVDAGNNNFITTPMKSNFPPYGRDFINHIPTGRFTNGRLVSDFIASYTGVKDIVPAYLDPTLTVADLMTGVCFASAGSGLDPMTASLSSAISMEQQMVYFKEYKSKMEMLIGKENTMNLIEKAVFMLSTGTNDFFVNYYGIGEPVTQYMYPNVTSYRDFLFQNIEQFIKELMNEGARKIAMVGLPPMGCLPEVITMNTYAATHGRICVEPMLSVATDYNVNLQNKLKDMQTADTKLYYADIYKPILDMIQSGTTKLGFEEVSVGCCGTGYVEAAGLCNMNSAICDDASKYVFWDAVHPTEEAYYYIFTVLRPVVDKVLSDYIN</sequence>
<gene>
    <name evidence="3" type="ORF">QVD17_15896</name>
</gene>
<dbReference type="EMBL" id="JAUHHV010000004">
    <property type="protein sequence ID" value="KAK1427213.1"/>
    <property type="molecule type" value="Genomic_DNA"/>
</dbReference>
<dbReference type="InterPro" id="IPR035669">
    <property type="entry name" value="SGNH_plant_lipase-like"/>
</dbReference>
<dbReference type="InterPro" id="IPR036514">
    <property type="entry name" value="SGNH_hydro_sf"/>
</dbReference>
<evidence type="ECO:0000313" key="3">
    <source>
        <dbReference type="EMBL" id="KAK1427213.1"/>
    </source>
</evidence>
<protein>
    <submittedName>
        <fullName evidence="3">Uncharacterized protein</fullName>
    </submittedName>
</protein>
<organism evidence="3 4">
    <name type="scientific">Tagetes erecta</name>
    <name type="common">African marigold</name>
    <dbReference type="NCBI Taxonomy" id="13708"/>
    <lineage>
        <taxon>Eukaryota</taxon>
        <taxon>Viridiplantae</taxon>
        <taxon>Streptophyta</taxon>
        <taxon>Embryophyta</taxon>
        <taxon>Tracheophyta</taxon>
        <taxon>Spermatophyta</taxon>
        <taxon>Magnoliopsida</taxon>
        <taxon>eudicotyledons</taxon>
        <taxon>Gunneridae</taxon>
        <taxon>Pentapetalae</taxon>
        <taxon>asterids</taxon>
        <taxon>campanulids</taxon>
        <taxon>Asterales</taxon>
        <taxon>Asteraceae</taxon>
        <taxon>Asteroideae</taxon>
        <taxon>Heliantheae alliance</taxon>
        <taxon>Tageteae</taxon>
        <taxon>Tagetes</taxon>
    </lineage>
</organism>
<dbReference type="GO" id="GO:0016788">
    <property type="term" value="F:hydrolase activity, acting on ester bonds"/>
    <property type="evidence" value="ECO:0007669"/>
    <property type="project" value="InterPro"/>
</dbReference>
<accession>A0AAD8KQP8</accession>
<dbReference type="PANTHER" id="PTHR45642:SF107">
    <property type="entry name" value="SGNH HYDROLASE-TYPE ESTERASE SUPERFAMILY PROTEIN-RELATED"/>
    <property type="match status" value="1"/>
</dbReference>
<dbReference type="InterPro" id="IPR050592">
    <property type="entry name" value="GDSL_lipolytic_enzyme"/>
</dbReference>
<feature type="signal peptide" evidence="2">
    <location>
        <begin position="1"/>
        <end position="24"/>
    </location>
</feature>
<name>A0AAD8KQP8_TARER</name>
<evidence type="ECO:0000256" key="1">
    <source>
        <dbReference type="ARBA" id="ARBA00008668"/>
    </source>
</evidence>
<comment type="caution">
    <text evidence="3">The sequence shown here is derived from an EMBL/GenBank/DDBJ whole genome shotgun (WGS) entry which is preliminary data.</text>
</comment>
<proteinExistence type="inferred from homology"/>
<keyword evidence="4" id="KW-1185">Reference proteome</keyword>
<dbReference type="SUPFAM" id="SSF52266">
    <property type="entry name" value="SGNH hydrolase"/>
    <property type="match status" value="1"/>
</dbReference>
<comment type="similarity">
    <text evidence="1">Belongs to the 'GDSL' lipolytic enzyme family.</text>
</comment>
<feature type="chain" id="PRO_5042134031" evidence="2">
    <location>
        <begin position="25"/>
        <end position="364"/>
    </location>
</feature>
<dbReference type="InterPro" id="IPR001087">
    <property type="entry name" value="GDSL"/>
</dbReference>
<dbReference type="AlphaFoldDB" id="A0AAD8KQP8"/>
<keyword evidence="2" id="KW-0732">Signal</keyword>
<dbReference type="Pfam" id="PF00657">
    <property type="entry name" value="Lipase_GDSL"/>
    <property type="match status" value="1"/>
</dbReference>
<evidence type="ECO:0000313" key="4">
    <source>
        <dbReference type="Proteomes" id="UP001229421"/>
    </source>
</evidence>